<proteinExistence type="predicted"/>
<dbReference type="EMBL" id="CP004387">
    <property type="protein sequence ID" value="AJD47645.1"/>
    <property type="molecule type" value="Genomic_DNA"/>
</dbReference>
<evidence type="ECO:0000313" key="1">
    <source>
        <dbReference type="EMBL" id="AJD47645.1"/>
    </source>
</evidence>
<accession>A0A0B4XLS5</accession>
<dbReference type="AlphaFoldDB" id="A0A0B4XLS5"/>
<dbReference type="Proteomes" id="UP000006764">
    <property type="component" value="Chromosome"/>
</dbReference>
<dbReference type="RefSeq" id="WP_008740455.1">
    <property type="nucleotide sequence ID" value="NZ_CP004387.1"/>
</dbReference>
<keyword evidence="2" id="KW-1185">Reference proteome</keyword>
<name>A0A0B4XLS5_9GAMM</name>
<dbReference type="STRING" id="391936.S7S_06145"/>
<evidence type="ECO:0000313" key="2">
    <source>
        <dbReference type="Proteomes" id="UP000006764"/>
    </source>
</evidence>
<protein>
    <submittedName>
        <fullName evidence="1">HicA protein</fullName>
    </submittedName>
</protein>
<dbReference type="Pfam" id="PF07927">
    <property type="entry name" value="HicA_toxin"/>
    <property type="match status" value="1"/>
</dbReference>
<dbReference type="InterPro" id="IPR012933">
    <property type="entry name" value="HicA_mRNA_interferase"/>
</dbReference>
<organism evidence="1 2">
    <name type="scientific">Isoalcanivorax pacificus W11-5</name>
    <dbReference type="NCBI Taxonomy" id="391936"/>
    <lineage>
        <taxon>Bacteria</taxon>
        <taxon>Pseudomonadati</taxon>
        <taxon>Pseudomonadota</taxon>
        <taxon>Gammaproteobacteria</taxon>
        <taxon>Oceanospirillales</taxon>
        <taxon>Alcanivoracaceae</taxon>
        <taxon>Isoalcanivorax</taxon>
    </lineage>
</organism>
<gene>
    <name evidence="1" type="ORF">S7S_06145</name>
</gene>
<dbReference type="SUPFAM" id="SSF54786">
    <property type="entry name" value="YcfA/nrd intein domain"/>
    <property type="match status" value="1"/>
</dbReference>
<dbReference type="HOGENOM" id="CLU_164851_0_1_6"/>
<dbReference type="KEGG" id="apac:S7S_06145"/>
<sequence length="82" mass="9440">MTRHDLLLARLRDTRRSFTWRDLDTLLGRLGYQRTEGRGSRVRFCNGNPAALICLHRPHPGNELKLYARRQILAALTAGELI</sequence>
<dbReference type="GO" id="GO:0003729">
    <property type="term" value="F:mRNA binding"/>
    <property type="evidence" value="ECO:0007669"/>
    <property type="project" value="InterPro"/>
</dbReference>
<dbReference type="OrthoDB" id="5690048at2"/>
<reference evidence="1 2" key="1">
    <citation type="journal article" date="2012" name="J. Bacteriol.">
        <title>Genome sequence of an alkane-degrading bacterium, Alcanivorax pacificus type strain W11-5, isolated from deep sea sediment.</title>
        <authorList>
            <person name="Lai Q."/>
            <person name="Shao Z."/>
        </authorList>
    </citation>
    <scope>NUCLEOTIDE SEQUENCE [LARGE SCALE GENOMIC DNA]</scope>
    <source>
        <strain evidence="1 2">W11-5</strain>
    </source>
</reference>